<dbReference type="EMBL" id="SMRT01000011">
    <property type="protein sequence ID" value="TDF95032.1"/>
    <property type="molecule type" value="Genomic_DNA"/>
</dbReference>
<keyword evidence="1" id="KW-0812">Transmembrane</keyword>
<proteinExistence type="predicted"/>
<keyword evidence="3" id="KW-1185">Reference proteome</keyword>
<protein>
    <submittedName>
        <fullName evidence="2">Uncharacterized protein</fullName>
    </submittedName>
</protein>
<reference evidence="2 3" key="1">
    <citation type="submission" date="2019-03" db="EMBL/GenBank/DDBJ databases">
        <title>This is whole genome sequence of Paenibacillus sp MS74 strain.</title>
        <authorList>
            <person name="Trinh H.N."/>
        </authorList>
    </citation>
    <scope>NUCLEOTIDE SEQUENCE [LARGE SCALE GENOMIC DNA]</scope>
    <source>
        <strain evidence="2 3">MS74</strain>
    </source>
</reference>
<evidence type="ECO:0000313" key="2">
    <source>
        <dbReference type="EMBL" id="TDF95032.1"/>
    </source>
</evidence>
<dbReference type="AlphaFoldDB" id="A0A4R5KIU0"/>
<evidence type="ECO:0000256" key="1">
    <source>
        <dbReference type="SAM" id="Phobius"/>
    </source>
</evidence>
<gene>
    <name evidence="2" type="ORF">E1757_21070</name>
</gene>
<dbReference type="RefSeq" id="WP_133231788.1">
    <property type="nucleotide sequence ID" value="NZ_SMRT01000011.1"/>
</dbReference>
<name>A0A4R5KIU0_9BACL</name>
<sequence length="89" mass="9611">MSHELAIYGLGGLSVIIMLALCLDIVRRNSEIAASYKKASVQVIETAAAQQKDTPVYPIYVDCSQELLAYEPETPNTADLNVLASRPSA</sequence>
<dbReference type="OrthoDB" id="2638729at2"/>
<accession>A0A4R5KIU0</accession>
<evidence type="ECO:0000313" key="3">
    <source>
        <dbReference type="Proteomes" id="UP000295636"/>
    </source>
</evidence>
<dbReference type="Proteomes" id="UP000295636">
    <property type="component" value="Unassembled WGS sequence"/>
</dbReference>
<organism evidence="2 3">
    <name type="scientific">Paenibacillus piri</name>
    <dbReference type="NCBI Taxonomy" id="2547395"/>
    <lineage>
        <taxon>Bacteria</taxon>
        <taxon>Bacillati</taxon>
        <taxon>Bacillota</taxon>
        <taxon>Bacilli</taxon>
        <taxon>Bacillales</taxon>
        <taxon>Paenibacillaceae</taxon>
        <taxon>Paenibacillus</taxon>
    </lineage>
</organism>
<feature type="transmembrane region" description="Helical" evidence="1">
    <location>
        <begin position="6"/>
        <end position="26"/>
    </location>
</feature>
<keyword evidence="1" id="KW-1133">Transmembrane helix</keyword>
<comment type="caution">
    <text evidence="2">The sequence shown here is derived from an EMBL/GenBank/DDBJ whole genome shotgun (WGS) entry which is preliminary data.</text>
</comment>
<keyword evidence="1" id="KW-0472">Membrane</keyword>